<evidence type="ECO:0000256" key="2">
    <source>
        <dbReference type="ARBA" id="ARBA00022679"/>
    </source>
</evidence>
<organism evidence="4 5">
    <name type="scientific">Caldichromatium japonicum</name>
    <dbReference type="NCBI Taxonomy" id="2699430"/>
    <lineage>
        <taxon>Bacteria</taxon>
        <taxon>Pseudomonadati</taxon>
        <taxon>Pseudomonadota</taxon>
        <taxon>Gammaproteobacteria</taxon>
        <taxon>Chromatiales</taxon>
        <taxon>Chromatiaceae</taxon>
        <taxon>Caldichromatium</taxon>
    </lineage>
</organism>
<dbReference type="PANTHER" id="PTHR12526">
    <property type="entry name" value="GLYCOSYLTRANSFERASE"/>
    <property type="match status" value="1"/>
</dbReference>
<dbReference type="InterPro" id="IPR001296">
    <property type="entry name" value="Glyco_trans_1"/>
</dbReference>
<dbReference type="RefSeq" id="WP_166271720.1">
    <property type="nucleotide sequence ID" value="NZ_CP048029.1"/>
</dbReference>
<sequence length="357" mass="39727">MSWPPNLQMVASKSLGGAERWFIRFSRALSELDAPAQLAIRKHSALSGMDLGGLVVHRLPYCTTWDPWSRQAVARLIDRVQPAIIQTYMGRATRLTRIVPGKGPVHLARLGGYYALGPYRHAHGWIGNTRMLCDWLVQQGLPANRVYHIYNFIDPPAPVAAERIAELREAQGLPDDAWLLICLGRFVPVKGHTHLLAALGLLPESIAGRPLRLLMLGDGPLAPRLKRQADQLGQSQRILWLGWQADPSPYLQMADLVVFPSLEEETLGNVILESWAWGKPLLTASFRGARELARHSEDAWCVPCADARALAQGIKTLLADPPRMAQIAACGHKRALNEFSRPAIMARYQELYQQLAM</sequence>
<reference evidence="5" key="1">
    <citation type="submission" date="2020-01" db="EMBL/GenBank/DDBJ databases">
        <title>Caldichromatium gen. nov., sp. nov., a thermophilic purple sulfur bacterium member of the family Chromatiaceae isolated from Nakabusa hot spring, Japan.</title>
        <authorList>
            <person name="Saini M.K."/>
            <person name="Hanada S."/>
            <person name="Tank M."/>
        </authorList>
    </citation>
    <scope>NUCLEOTIDE SEQUENCE [LARGE SCALE GENOMIC DNA]</scope>
    <source>
        <strain evidence="5">No.7</strain>
    </source>
</reference>
<dbReference type="EMBL" id="CP048029">
    <property type="protein sequence ID" value="QIK38749.1"/>
    <property type="molecule type" value="Genomic_DNA"/>
</dbReference>
<evidence type="ECO:0000313" key="5">
    <source>
        <dbReference type="Proteomes" id="UP000502699"/>
    </source>
</evidence>
<dbReference type="PANTHER" id="PTHR12526:SF510">
    <property type="entry name" value="D-INOSITOL 3-PHOSPHATE GLYCOSYLTRANSFERASE"/>
    <property type="match status" value="1"/>
</dbReference>
<evidence type="ECO:0000259" key="3">
    <source>
        <dbReference type="Pfam" id="PF00534"/>
    </source>
</evidence>
<evidence type="ECO:0000256" key="1">
    <source>
        <dbReference type="ARBA" id="ARBA00022676"/>
    </source>
</evidence>
<proteinExistence type="predicted"/>
<accession>A0A6G7VFD0</accession>
<dbReference type="GO" id="GO:0016757">
    <property type="term" value="F:glycosyltransferase activity"/>
    <property type="evidence" value="ECO:0007669"/>
    <property type="project" value="UniProtKB-KW"/>
</dbReference>
<dbReference type="Proteomes" id="UP000502699">
    <property type="component" value="Chromosome"/>
</dbReference>
<dbReference type="Gene3D" id="3.40.50.2000">
    <property type="entry name" value="Glycogen Phosphorylase B"/>
    <property type="match status" value="2"/>
</dbReference>
<name>A0A6G7VFD0_9GAMM</name>
<dbReference type="SUPFAM" id="SSF53756">
    <property type="entry name" value="UDP-Glycosyltransferase/glycogen phosphorylase"/>
    <property type="match status" value="1"/>
</dbReference>
<feature type="domain" description="Glycosyl transferase family 1" evidence="3">
    <location>
        <begin position="165"/>
        <end position="329"/>
    </location>
</feature>
<dbReference type="AlphaFoldDB" id="A0A6G7VFD0"/>
<dbReference type="CDD" id="cd03811">
    <property type="entry name" value="GT4_GT28_WabH-like"/>
    <property type="match status" value="1"/>
</dbReference>
<gene>
    <name evidence="4" type="ORF">GWK36_13015</name>
</gene>
<evidence type="ECO:0000313" key="4">
    <source>
        <dbReference type="EMBL" id="QIK38749.1"/>
    </source>
</evidence>
<keyword evidence="5" id="KW-1185">Reference proteome</keyword>
<keyword evidence="2 4" id="KW-0808">Transferase</keyword>
<protein>
    <submittedName>
        <fullName evidence="4">Glycosyltransferase</fullName>
    </submittedName>
</protein>
<keyword evidence="1" id="KW-0328">Glycosyltransferase</keyword>
<dbReference type="KEGG" id="cjap:GWK36_13015"/>
<dbReference type="GO" id="GO:1901135">
    <property type="term" value="P:carbohydrate derivative metabolic process"/>
    <property type="evidence" value="ECO:0007669"/>
    <property type="project" value="UniProtKB-ARBA"/>
</dbReference>
<dbReference type="Pfam" id="PF00534">
    <property type="entry name" value="Glycos_transf_1"/>
    <property type="match status" value="1"/>
</dbReference>